<proteinExistence type="predicted"/>
<comment type="caution">
    <text evidence="1">The sequence shown here is derived from an EMBL/GenBank/DDBJ whole genome shotgun (WGS) entry which is preliminary data.</text>
</comment>
<dbReference type="Proteomes" id="UP000003227">
    <property type="component" value="Unassembled WGS sequence"/>
</dbReference>
<reference evidence="1 2" key="1">
    <citation type="submission" date="2010-05" db="EMBL/GenBank/DDBJ databases">
        <authorList>
            <person name="Qin X."/>
            <person name="Bachman B."/>
            <person name="Battles P."/>
            <person name="Bell A."/>
            <person name="Bess C."/>
            <person name="Bickham C."/>
            <person name="Chaboub L."/>
            <person name="Chen D."/>
            <person name="Coyle M."/>
            <person name="Deiros D.R."/>
            <person name="Dinh H."/>
            <person name="Forbes L."/>
            <person name="Fowler G."/>
            <person name="Francisco L."/>
            <person name="Fu Q."/>
            <person name="Gubbala S."/>
            <person name="Hale W."/>
            <person name="Han Y."/>
            <person name="Hemphill L."/>
            <person name="Highlander S.K."/>
            <person name="Hirani K."/>
            <person name="Hogues M."/>
            <person name="Jackson L."/>
            <person name="Jakkamsetti A."/>
            <person name="Javaid M."/>
            <person name="Jiang H."/>
            <person name="Korchina V."/>
            <person name="Kovar C."/>
            <person name="Lara F."/>
            <person name="Lee S."/>
            <person name="Mata R."/>
            <person name="Mathew T."/>
            <person name="Moen C."/>
            <person name="Morales K."/>
            <person name="Munidasa M."/>
            <person name="Nazareth L."/>
            <person name="Ngo R."/>
            <person name="Nguyen L."/>
            <person name="Okwuonu G."/>
            <person name="Ongeri F."/>
            <person name="Patil S."/>
            <person name="Petrosino J."/>
            <person name="Pham C."/>
            <person name="Pham P."/>
            <person name="Pu L.-L."/>
            <person name="Puazo M."/>
            <person name="Raj R."/>
            <person name="Reid J."/>
            <person name="Rouhana J."/>
            <person name="Saada N."/>
            <person name="Shang Y."/>
            <person name="Simmons D."/>
            <person name="Thornton R."/>
            <person name="Warren J."/>
            <person name="Weissenberger G."/>
            <person name="Zhang J."/>
            <person name="Zhang L."/>
            <person name="Zhou C."/>
            <person name="Zhu D."/>
            <person name="Muzny D."/>
            <person name="Worley K."/>
            <person name="Gibbs R."/>
        </authorList>
    </citation>
    <scope>NUCLEOTIDE SEQUENCE [LARGE SCALE GENOMIC DNA]</scope>
    <source>
        <strain evidence="1 2">NAP08</strain>
    </source>
</reference>
<gene>
    <name evidence="1" type="ORF">HMPREF0220_0260</name>
</gene>
<dbReference type="AlphaFoldDB" id="D5Q028"/>
<dbReference type="HOGENOM" id="CLU_3293940_0_0_9"/>
<organism evidence="1 2">
    <name type="scientific">Clostridioides difficile NAP08</name>
    <dbReference type="NCBI Taxonomy" id="525259"/>
    <lineage>
        <taxon>Bacteria</taxon>
        <taxon>Bacillati</taxon>
        <taxon>Bacillota</taxon>
        <taxon>Clostridia</taxon>
        <taxon>Peptostreptococcales</taxon>
        <taxon>Peptostreptococcaceae</taxon>
        <taxon>Clostridioides</taxon>
    </lineage>
</organism>
<evidence type="ECO:0000313" key="1">
    <source>
        <dbReference type="EMBL" id="EFH08855.1"/>
    </source>
</evidence>
<dbReference type="EMBL" id="ADNX01000005">
    <property type="protein sequence ID" value="EFH08855.1"/>
    <property type="molecule type" value="Genomic_DNA"/>
</dbReference>
<accession>D5Q028</accession>
<evidence type="ECO:0000313" key="2">
    <source>
        <dbReference type="Proteomes" id="UP000003227"/>
    </source>
</evidence>
<protein>
    <submittedName>
        <fullName evidence="1">Uncharacterized protein</fullName>
    </submittedName>
</protein>
<name>D5Q028_CLODI</name>
<sequence>MIIIERHGKQLIHGMLQENNLVQFLKNKKSVKDITEFMLW</sequence>